<evidence type="ECO:0000259" key="1">
    <source>
        <dbReference type="Pfam" id="PF13472"/>
    </source>
</evidence>
<feature type="domain" description="SGNH hydrolase-type esterase" evidence="1">
    <location>
        <begin position="84"/>
        <end position="236"/>
    </location>
</feature>
<reference evidence="2 3" key="1">
    <citation type="submission" date="2012-06" db="EMBL/GenBank/DDBJ databases">
        <title>Finished chromosome of genome of Cylindrospermum stagnale PCC 7417.</title>
        <authorList>
            <consortium name="US DOE Joint Genome Institute"/>
            <person name="Gugger M."/>
            <person name="Coursin T."/>
            <person name="Rippka R."/>
            <person name="Tandeau De Marsac N."/>
            <person name="Huntemann M."/>
            <person name="Wei C.-L."/>
            <person name="Han J."/>
            <person name="Detter J.C."/>
            <person name="Han C."/>
            <person name="Tapia R."/>
            <person name="Chen A."/>
            <person name="Kyrpides N."/>
            <person name="Mavromatis K."/>
            <person name="Markowitz V."/>
            <person name="Szeto E."/>
            <person name="Ivanova N."/>
            <person name="Pagani I."/>
            <person name="Pati A."/>
            <person name="Goodwin L."/>
            <person name="Nordberg H.P."/>
            <person name="Cantor M.N."/>
            <person name="Hua S.X."/>
            <person name="Woyke T."/>
            <person name="Kerfeld C.A."/>
        </authorList>
    </citation>
    <scope>NUCLEOTIDE SEQUENCE [LARGE SCALE GENOMIC DNA]</scope>
    <source>
        <strain evidence="2 3">PCC 7417</strain>
    </source>
</reference>
<dbReference type="GO" id="GO:0004622">
    <property type="term" value="F:phosphatidylcholine lysophospholipase activity"/>
    <property type="evidence" value="ECO:0007669"/>
    <property type="project" value="TreeGrafter"/>
</dbReference>
<dbReference type="RefSeq" id="WP_015206167.1">
    <property type="nucleotide sequence ID" value="NC_019757.1"/>
</dbReference>
<name>K9WR94_9NOST</name>
<dbReference type="CDD" id="cd01828">
    <property type="entry name" value="sialate_O-acetylesterase_like2"/>
    <property type="match status" value="1"/>
</dbReference>
<evidence type="ECO:0000313" key="2">
    <source>
        <dbReference type="EMBL" id="AFZ22910.1"/>
    </source>
</evidence>
<dbReference type="PANTHER" id="PTHR30383">
    <property type="entry name" value="THIOESTERASE 1/PROTEASE 1/LYSOPHOSPHOLIPASE L1"/>
    <property type="match status" value="1"/>
</dbReference>
<dbReference type="PANTHER" id="PTHR30383:SF5">
    <property type="entry name" value="SGNH HYDROLASE-TYPE ESTERASE DOMAIN-CONTAINING PROTEIN"/>
    <property type="match status" value="1"/>
</dbReference>
<dbReference type="HOGENOM" id="CLU_051989_6_0_3"/>
<accession>K9WR94</accession>
<protein>
    <submittedName>
        <fullName evidence="2">Lysophospholipase L1-like esterase</fullName>
    </submittedName>
</protein>
<dbReference type="KEGG" id="csg:Cylst_0577"/>
<dbReference type="SUPFAM" id="SSF52266">
    <property type="entry name" value="SGNH hydrolase"/>
    <property type="match status" value="1"/>
</dbReference>
<dbReference type="InterPro" id="IPR036514">
    <property type="entry name" value="SGNH_hydro_sf"/>
</dbReference>
<evidence type="ECO:0000313" key="3">
    <source>
        <dbReference type="Proteomes" id="UP000010475"/>
    </source>
</evidence>
<sequence>MLAVILLIWQQQRLTAFFGTTASPNQVNLNNSTAAATPALGTRHKLNYQQWVDILKQEAKVAADKPPEHLTILAGDSLSLWFPSKLLPEDRNWLNQAISGETSNGLLQRLNLFDSTQPEVILVMIGINDLIRGVSDDAILDDQRRIISYLRKMHPQARIVIQSILPHGGEEATWEGRAKLLAIPNNRIRQLNEQLQSIATRKNVTYLDLHPLFTNQFGNLRQEFTTDGLHLSPQGYIVWRTALQIYGQTEFNPSFRKSRRGKVESVFPT</sequence>
<dbReference type="InterPro" id="IPR051532">
    <property type="entry name" value="Ester_Hydrolysis_Enzymes"/>
</dbReference>
<dbReference type="STRING" id="56107.Cylst_0577"/>
<dbReference type="Proteomes" id="UP000010475">
    <property type="component" value="Chromosome"/>
</dbReference>
<dbReference type="PATRIC" id="fig|56107.3.peg.646"/>
<dbReference type="eggNOG" id="COG2755">
    <property type="taxonomic scope" value="Bacteria"/>
</dbReference>
<dbReference type="Pfam" id="PF13472">
    <property type="entry name" value="Lipase_GDSL_2"/>
    <property type="match status" value="1"/>
</dbReference>
<dbReference type="EMBL" id="CP003642">
    <property type="protein sequence ID" value="AFZ22910.1"/>
    <property type="molecule type" value="Genomic_DNA"/>
</dbReference>
<organism evidence="2 3">
    <name type="scientific">Cylindrospermum stagnale PCC 7417</name>
    <dbReference type="NCBI Taxonomy" id="56107"/>
    <lineage>
        <taxon>Bacteria</taxon>
        <taxon>Bacillati</taxon>
        <taxon>Cyanobacteriota</taxon>
        <taxon>Cyanophyceae</taxon>
        <taxon>Nostocales</taxon>
        <taxon>Nostocaceae</taxon>
        <taxon>Cylindrospermum</taxon>
    </lineage>
</organism>
<dbReference type="Gene3D" id="3.40.50.1110">
    <property type="entry name" value="SGNH hydrolase"/>
    <property type="match status" value="1"/>
</dbReference>
<dbReference type="AlphaFoldDB" id="K9WR94"/>
<keyword evidence="3" id="KW-1185">Reference proteome</keyword>
<proteinExistence type="predicted"/>
<dbReference type="InterPro" id="IPR013830">
    <property type="entry name" value="SGNH_hydro"/>
</dbReference>
<gene>
    <name evidence="2" type="ORF">Cylst_0577</name>
</gene>